<dbReference type="Gene3D" id="1.10.10.60">
    <property type="entry name" value="Homeodomain-like"/>
    <property type="match status" value="2"/>
</dbReference>
<dbReference type="Pfam" id="PF02311">
    <property type="entry name" value="AraC_binding"/>
    <property type="match status" value="1"/>
</dbReference>
<dbReference type="SMART" id="SM00342">
    <property type="entry name" value="HTH_ARAC"/>
    <property type="match status" value="1"/>
</dbReference>
<evidence type="ECO:0000256" key="2">
    <source>
        <dbReference type="ARBA" id="ARBA00023125"/>
    </source>
</evidence>
<accession>A0A3D9SBP6</accession>
<dbReference type="GO" id="GO:0003700">
    <property type="term" value="F:DNA-binding transcription factor activity"/>
    <property type="evidence" value="ECO:0007669"/>
    <property type="project" value="InterPro"/>
</dbReference>
<dbReference type="InterPro" id="IPR003313">
    <property type="entry name" value="AraC-bd"/>
</dbReference>
<dbReference type="InterPro" id="IPR009057">
    <property type="entry name" value="Homeodomain-like_sf"/>
</dbReference>
<comment type="caution">
    <text evidence="6">The sequence shown here is derived from an EMBL/GenBank/DDBJ whole genome shotgun (WGS) entry which is preliminary data.</text>
</comment>
<evidence type="ECO:0000259" key="5">
    <source>
        <dbReference type="PROSITE" id="PS01124"/>
    </source>
</evidence>
<dbReference type="PANTHER" id="PTHR43280">
    <property type="entry name" value="ARAC-FAMILY TRANSCRIPTIONAL REGULATOR"/>
    <property type="match status" value="1"/>
</dbReference>
<dbReference type="PROSITE" id="PS01124">
    <property type="entry name" value="HTH_ARAC_FAMILY_2"/>
    <property type="match status" value="1"/>
</dbReference>
<evidence type="ECO:0000256" key="1">
    <source>
        <dbReference type="ARBA" id="ARBA00023015"/>
    </source>
</evidence>
<dbReference type="Pfam" id="PF12833">
    <property type="entry name" value="HTH_18"/>
    <property type="match status" value="1"/>
</dbReference>
<reference evidence="6 7" key="1">
    <citation type="submission" date="2018-08" db="EMBL/GenBank/DDBJ databases">
        <title>Genomic Encyclopedia of Type Strains, Phase III (KMG-III): the genomes of soil and plant-associated and newly described type strains.</title>
        <authorList>
            <person name="Whitman W."/>
        </authorList>
    </citation>
    <scope>NUCLEOTIDE SEQUENCE [LARGE SCALE GENOMIC DNA]</scope>
    <source>
        <strain evidence="6 7">CGMCC 1.10966</strain>
    </source>
</reference>
<dbReference type="PANTHER" id="PTHR43280:SF28">
    <property type="entry name" value="HTH-TYPE TRANSCRIPTIONAL ACTIVATOR RHAS"/>
    <property type="match status" value="1"/>
</dbReference>
<evidence type="ECO:0000256" key="3">
    <source>
        <dbReference type="ARBA" id="ARBA00023163"/>
    </source>
</evidence>
<evidence type="ECO:0000256" key="4">
    <source>
        <dbReference type="SAM" id="MobiDB-lite"/>
    </source>
</evidence>
<evidence type="ECO:0000313" key="6">
    <source>
        <dbReference type="EMBL" id="REE91313.1"/>
    </source>
</evidence>
<feature type="region of interest" description="Disordered" evidence="4">
    <location>
        <begin position="303"/>
        <end position="323"/>
    </location>
</feature>
<dbReference type="AlphaFoldDB" id="A0A3D9SBP6"/>
<dbReference type="InterPro" id="IPR020449">
    <property type="entry name" value="Tscrpt_reg_AraC-type_HTH"/>
</dbReference>
<dbReference type="Proteomes" id="UP000256304">
    <property type="component" value="Unassembled WGS sequence"/>
</dbReference>
<dbReference type="GO" id="GO:0043565">
    <property type="term" value="F:sequence-specific DNA binding"/>
    <property type="evidence" value="ECO:0007669"/>
    <property type="project" value="InterPro"/>
</dbReference>
<dbReference type="InterPro" id="IPR018062">
    <property type="entry name" value="HTH_AraC-typ_CS"/>
</dbReference>
<keyword evidence="2" id="KW-0238">DNA-binding</keyword>
<sequence>MASIIGVSLLQLAPYVRYVHYNEGDEHYRVPRRVIYDYEFIYITRGSALFTLGEEELLLKAGDLHVIPPFTVNACRVTQGGSFSYYACHFDPLYMGEEQDFSDDIYVSVDYANLPEVPVQEELLERPVLRFTDFELPPYVHFGAAREVTERFADLLALFSTRPFGYQARMRACLLDIVGLLLEETHTAEGIKQDSPHKAMIAEMIGLMQRGDADQAEPDIDGVARSYGMTPKYARTLFKQATGLSLTRYLATLRMERAKELLRRGGLSIAEIAAQCGYDDLHYFSRLFKKLEGMPPRAYGDSLRGSSSLLFSSSPSSSSSSSS</sequence>
<organism evidence="6 7">
    <name type="scientific">Paenibacillus taihuensis</name>
    <dbReference type="NCBI Taxonomy" id="1156355"/>
    <lineage>
        <taxon>Bacteria</taxon>
        <taxon>Bacillati</taxon>
        <taxon>Bacillota</taxon>
        <taxon>Bacilli</taxon>
        <taxon>Bacillales</taxon>
        <taxon>Paenibacillaceae</taxon>
        <taxon>Paenibacillus</taxon>
    </lineage>
</organism>
<name>A0A3D9SBP6_9BACL</name>
<dbReference type="EMBL" id="QTTN01000005">
    <property type="protein sequence ID" value="REE91313.1"/>
    <property type="molecule type" value="Genomic_DNA"/>
</dbReference>
<evidence type="ECO:0000313" key="7">
    <source>
        <dbReference type="Proteomes" id="UP000256304"/>
    </source>
</evidence>
<keyword evidence="3" id="KW-0804">Transcription</keyword>
<dbReference type="PROSITE" id="PS00041">
    <property type="entry name" value="HTH_ARAC_FAMILY_1"/>
    <property type="match status" value="1"/>
</dbReference>
<keyword evidence="7" id="KW-1185">Reference proteome</keyword>
<proteinExistence type="predicted"/>
<dbReference type="InterPro" id="IPR018060">
    <property type="entry name" value="HTH_AraC"/>
</dbReference>
<gene>
    <name evidence="6" type="ORF">A8990_10517</name>
</gene>
<dbReference type="SUPFAM" id="SSF46689">
    <property type="entry name" value="Homeodomain-like"/>
    <property type="match status" value="1"/>
</dbReference>
<dbReference type="RefSeq" id="WP_116188080.1">
    <property type="nucleotide sequence ID" value="NZ_QTTN01000005.1"/>
</dbReference>
<dbReference type="InterPro" id="IPR014710">
    <property type="entry name" value="RmlC-like_jellyroll"/>
</dbReference>
<dbReference type="InterPro" id="IPR037923">
    <property type="entry name" value="HTH-like"/>
</dbReference>
<dbReference type="SUPFAM" id="SSF51215">
    <property type="entry name" value="Regulatory protein AraC"/>
    <property type="match status" value="1"/>
</dbReference>
<protein>
    <submittedName>
        <fullName evidence="6">AraC-like protein</fullName>
    </submittedName>
</protein>
<dbReference type="Gene3D" id="2.60.120.10">
    <property type="entry name" value="Jelly Rolls"/>
    <property type="match status" value="1"/>
</dbReference>
<dbReference type="OrthoDB" id="625043at2"/>
<keyword evidence="1" id="KW-0805">Transcription regulation</keyword>
<dbReference type="PRINTS" id="PR00032">
    <property type="entry name" value="HTHARAC"/>
</dbReference>
<feature type="domain" description="HTH araC/xylS-type" evidence="5">
    <location>
        <begin position="202"/>
        <end position="302"/>
    </location>
</feature>